<reference evidence="8 9" key="1">
    <citation type="submission" date="2019-08" db="EMBL/GenBank/DDBJ databases">
        <authorList>
            <person name="Alioto T."/>
            <person name="Alioto T."/>
            <person name="Gomez Garrido J."/>
        </authorList>
    </citation>
    <scope>NUCLEOTIDE SEQUENCE [LARGE SCALE GENOMIC DNA]</scope>
</reference>
<dbReference type="SUPFAM" id="SSF56672">
    <property type="entry name" value="DNA/RNA polymerases"/>
    <property type="match status" value="1"/>
</dbReference>
<organism evidence="8 9">
    <name type="scientific">Cinara cedri</name>
    <dbReference type="NCBI Taxonomy" id="506608"/>
    <lineage>
        <taxon>Eukaryota</taxon>
        <taxon>Metazoa</taxon>
        <taxon>Ecdysozoa</taxon>
        <taxon>Arthropoda</taxon>
        <taxon>Hexapoda</taxon>
        <taxon>Insecta</taxon>
        <taxon>Pterygota</taxon>
        <taxon>Neoptera</taxon>
        <taxon>Paraneoptera</taxon>
        <taxon>Hemiptera</taxon>
        <taxon>Sternorrhyncha</taxon>
        <taxon>Aphidomorpha</taxon>
        <taxon>Aphidoidea</taxon>
        <taxon>Aphididae</taxon>
        <taxon>Lachninae</taxon>
        <taxon>Cinara</taxon>
    </lineage>
</organism>
<evidence type="ECO:0000259" key="7">
    <source>
        <dbReference type="Pfam" id="PF17917"/>
    </source>
</evidence>
<dbReference type="EMBL" id="CABPRJ010002394">
    <property type="protein sequence ID" value="VVC45121.1"/>
    <property type="molecule type" value="Genomic_DNA"/>
</dbReference>
<dbReference type="GO" id="GO:0016787">
    <property type="term" value="F:hydrolase activity"/>
    <property type="evidence" value="ECO:0007669"/>
    <property type="project" value="UniProtKB-KW"/>
</dbReference>
<gene>
    <name evidence="8" type="ORF">CINCED_3A003482</name>
</gene>
<evidence type="ECO:0000313" key="8">
    <source>
        <dbReference type="EMBL" id="VVC45121.1"/>
    </source>
</evidence>
<accession>A0A5E4NJL5</accession>
<keyword evidence="5" id="KW-0378">Hydrolase</keyword>
<dbReference type="PANTHER" id="PTHR34072">
    <property type="entry name" value="ENZYMATIC POLYPROTEIN-RELATED"/>
    <property type="match status" value="1"/>
</dbReference>
<evidence type="ECO:0000256" key="2">
    <source>
        <dbReference type="ARBA" id="ARBA00022695"/>
    </source>
</evidence>
<keyword evidence="9" id="KW-1185">Reference proteome</keyword>
<evidence type="ECO:0000313" key="9">
    <source>
        <dbReference type="Proteomes" id="UP000325440"/>
    </source>
</evidence>
<dbReference type="Proteomes" id="UP000325440">
    <property type="component" value="Unassembled WGS sequence"/>
</dbReference>
<dbReference type="PANTHER" id="PTHR34072:SF49">
    <property type="entry name" value="RIBONUCLEASE H"/>
    <property type="match status" value="1"/>
</dbReference>
<dbReference type="AlphaFoldDB" id="A0A5E4NJL5"/>
<keyword evidence="4" id="KW-0255">Endonuclease</keyword>
<keyword evidence="6" id="KW-0695">RNA-directed DNA polymerase</keyword>
<keyword evidence="3" id="KW-0540">Nuclease</keyword>
<proteinExistence type="predicted"/>
<dbReference type="GO" id="GO:0003964">
    <property type="term" value="F:RNA-directed DNA polymerase activity"/>
    <property type="evidence" value="ECO:0007669"/>
    <property type="project" value="UniProtKB-KW"/>
</dbReference>
<dbReference type="Gene3D" id="3.10.20.370">
    <property type="match status" value="1"/>
</dbReference>
<sequence length="77" mass="8905">MTVETDTSYEGLGACLSQAHNSTIRVIEYASRTLKYPEKRYHSNELEVTALHWAITEKFRLYIMSKSLSKINPQIIQ</sequence>
<dbReference type="GO" id="GO:0004519">
    <property type="term" value="F:endonuclease activity"/>
    <property type="evidence" value="ECO:0007669"/>
    <property type="project" value="UniProtKB-KW"/>
</dbReference>
<dbReference type="InterPro" id="IPR041373">
    <property type="entry name" value="RT_RNaseH"/>
</dbReference>
<evidence type="ECO:0000256" key="4">
    <source>
        <dbReference type="ARBA" id="ARBA00022759"/>
    </source>
</evidence>
<evidence type="ECO:0000256" key="1">
    <source>
        <dbReference type="ARBA" id="ARBA00022679"/>
    </source>
</evidence>
<dbReference type="Pfam" id="PF17917">
    <property type="entry name" value="RT_RNaseH"/>
    <property type="match status" value="1"/>
</dbReference>
<name>A0A5E4NJL5_9HEMI</name>
<feature type="domain" description="Reverse transcriptase RNase H-like" evidence="7">
    <location>
        <begin position="2"/>
        <end position="67"/>
    </location>
</feature>
<evidence type="ECO:0000256" key="5">
    <source>
        <dbReference type="ARBA" id="ARBA00022801"/>
    </source>
</evidence>
<protein>
    <recommendedName>
        <fullName evidence="7">Reverse transcriptase RNase H-like domain-containing protein</fullName>
    </recommendedName>
</protein>
<keyword evidence="2" id="KW-0548">Nucleotidyltransferase</keyword>
<evidence type="ECO:0000256" key="6">
    <source>
        <dbReference type="ARBA" id="ARBA00022918"/>
    </source>
</evidence>
<dbReference type="OrthoDB" id="3863715at2759"/>
<dbReference type="InterPro" id="IPR043502">
    <property type="entry name" value="DNA/RNA_pol_sf"/>
</dbReference>
<dbReference type="FunFam" id="3.10.20.370:FF:000001">
    <property type="entry name" value="Retrovirus-related Pol polyprotein from transposon 17.6-like protein"/>
    <property type="match status" value="1"/>
</dbReference>
<keyword evidence="1" id="KW-0808">Transferase</keyword>
<evidence type="ECO:0000256" key="3">
    <source>
        <dbReference type="ARBA" id="ARBA00022722"/>
    </source>
</evidence>